<protein>
    <submittedName>
        <fullName evidence="2">Uncharacterized protein</fullName>
    </submittedName>
</protein>
<gene>
    <name evidence="2" type="ORF">PHMEG_00034906</name>
</gene>
<sequence>MMDLVYLCVISRFAFCYTHKEISKHLIMELPTDALADIRMEANMLTSRATQDSNMHMSVMPVYPMADPVDIHPENESEELPSDSLSSDVAELSSTEELVTTRRPKRADKVLSISPSSFPI</sequence>
<evidence type="ECO:0000313" key="2">
    <source>
        <dbReference type="EMBL" id="OWY95162.1"/>
    </source>
</evidence>
<dbReference type="AlphaFoldDB" id="A0A225UPZ6"/>
<dbReference type="Proteomes" id="UP000198211">
    <property type="component" value="Unassembled WGS sequence"/>
</dbReference>
<feature type="non-terminal residue" evidence="2">
    <location>
        <position position="120"/>
    </location>
</feature>
<accession>A0A225UPZ6</accession>
<reference evidence="3" key="1">
    <citation type="submission" date="2017-03" db="EMBL/GenBank/DDBJ databases">
        <title>Phytopthora megakarya and P. palmivora, two closely related causual agents of cacao black pod achieved similar genome size and gene model numbers by different mechanisms.</title>
        <authorList>
            <person name="Ali S."/>
            <person name="Shao J."/>
            <person name="Larry D.J."/>
            <person name="Kronmiller B."/>
            <person name="Shen D."/>
            <person name="Strem M.D."/>
            <person name="Melnick R.L."/>
            <person name="Guiltinan M.J."/>
            <person name="Tyler B.M."/>
            <person name="Meinhardt L.W."/>
            <person name="Bailey B.A."/>
        </authorList>
    </citation>
    <scope>NUCLEOTIDE SEQUENCE [LARGE SCALE GENOMIC DNA]</scope>
    <source>
        <strain evidence="3">zdho120</strain>
    </source>
</reference>
<comment type="caution">
    <text evidence="2">The sequence shown here is derived from an EMBL/GenBank/DDBJ whole genome shotgun (WGS) entry which is preliminary data.</text>
</comment>
<dbReference type="EMBL" id="NBNE01013335">
    <property type="protein sequence ID" value="OWY95162.1"/>
    <property type="molecule type" value="Genomic_DNA"/>
</dbReference>
<proteinExistence type="predicted"/>
<name>A0A225UPZ6_9STRA</name>
<feature type="region of interest" description="Disordered" evidence="1">
    <location>
        <begin position="67"/>
        <end position="106"/>
    </location>
</feature>
<evidence type="ECO:0000256" key="1">
    <source>
        <dbReference type="SAM" id="MobiDB-lite"/>
    </source>
</evidence>
<keyword evidence="3" id="KW-1185">Reference proteome</keyword>
<organism evidence="2 3">
    <name type="scientific">Phytophthora megakarya</name>
    <dbReference type="NCBI Taxonomy" id="4795"/>
    <lineage>
        <taxon>Eukaryota</taxon>
        <taxon>Sar</taxon>
        <taxon>Stramenopiles</taxon>
        <taxon>Oomycota</taxon>
        <taxon>Peronosporomycetes</taxon>
        <taxon>Peronosporales</taxon>
        <taxon>Peronosporaceae</taxon>
        <taxon>Phytophthora</taxon>
    </lineage>
</organism>
<evidence type="ECO:0000313" key="3">
    <source>
        <dbReference type="Proteomes" id="UP000198211"/>
    </source>
</evidence>